<evidence type="ECO:0000313" key="1">
    <source>
        <dbReference type="EMBL" id="SHH03005.1"/>
    </source>
</evidence>
<dbReference type="InterPro" id="IPR018714">
    <property type="entry name" value="DUF2237"/>
</dbReference>
<dbReference type="OrthoDB" id="9792525at2"/>
<reference evidence="1 2" key="1">
    <citation type="submission" date="2016-11" db="EMBL/GenBank/DDBJ databases">
        <authorList>
            <person name="Jaros S."/>
            <person name="Januszkiewicz K."/>
            <person name="Wedrychowicz H."/>
        </authorList>
    </citation>
    <scope>NUCLEOTIDE SEQUENCE [LARGE SCALE GENOMIC DNA]</scope>
    <source>
        <strain evidence="1 2">GAS242</strain>
    </source>
</reference>
<protein>
    <recommendedName>
        <fullName evidence="3">DUF2237 domain-containing protein</fullName>
    </recommendedName>
</protein>
<evidence type="ECO:0008006" key="3">
    <source>
        <dbReference type="Google" id="ProtNLM"/>
    </source>
</evidence>
<dbReference type="RefSeq" id="WP_079573777.1">
    <property type="nucleotide sequence ID" value="NZ_LT670818.1"/>
</dbReference>
<dbReference type="Proteomes" id="UP000190675">
    <property type="component" value="Chromosome I"/>
</dbReference>
<sequence length="134" mass="14423">MLRDDNGNGGGRPSTPNVLGERLEVCSISPMTGFFRDGCCDTGREDIGSHTVCAVMTAAFLEFSKSRGNDLSTPMPEFGFRGLKPGDRWCLCAPRWQEALEAGQAPRVVLRATHEGALGHCSLADLKRLAVDLA</sequence>
<evidence type="ECO:0000313" key="2">
    <source>
        <dbReference type="Proteomes" id="UP000190675"/>
    </source>
</evidence>
<dbReference type="EMBL" id="LT670818">
    <property type="protein sequence ID" value="SHH03005.1"/>
    <property type="molecule type" value="Genomic_DNA"/>
</dbReference>
<accession>A0A1M5PMH6</accession>
<name>A0A1M5PMH6_9BRAD</name>
<proteinExistence type="predicted"/>
<dbReference type="PANTHER" id="PTHR37466">
    <property type="entry name" value="SLR1628 PROTEIN"/>
    <property type="match status" value="1"/>
</dbReference>
<dbReference type="PANTHER" id="PTHR37466:SF1">
    <property type="entry name" value="SLR1628 PROTEIN"/>
    <property type="match status" value="1"/>
</dbReference>
<dbReference type="Pfam" id="PF09996">
    <property type="entry name" value="DUF2237"/>
    <property type="match status" value="1"/>
</dbReference>
<dbReference type="Gene3D" id="3.30.56.110">
    <property type="entry name" value="Protein of unknown function DUF2237"/>
    <property type="match status" value="1"/>
</dbReference>
<organism evidence="1 2">
    <name type="scientific">Bradyrhizobium erythrophlei</name>
    <dbReference type="NCBI Taxonomy" id="1437360"/>
    <lineage>
        <taxon>Bacteria</taxon>
        <taxon>Pseudomonadati</taxon>
        <taxon>Pseudomonadota</taxon>
        <taxon>Alphaproteobacteria</taxon>
        <taxon>Hyphomicrobiales</taxon>
        <taxon>Nitrobacteraceae</taxon>
        <taxon>Bradyrhizobium</taxon>
    </lineage>
</organism>
<dbReference type="AlphaFoldDB" id="A0A1M5PMH6"/>
<gene>
    <name evidence="1" type="ORF">SAMN05444169_5351</name>
</gene>